<evidence type="ECO:0000256" key="6">
    <source>
        <dbReference type="ARBA" id="ARBA00023002"/>
    </source>
</evidence>
<dbReference type="InterPro" id="IPR001128">
    <property type="entry name" value="Cyt_P450"/>
</dbReference>
<dbReference type="GO" id="GO:0005506">
    <property type="term" value="F:iron ion binding"/>
    <property type="evidence" value="ECO:0007669"/>
    <property type="project" value="InterPro"/>
</dbReference>
<protein>
    <recommendedName>
        <fullName evidence="14">Cytochrome P450</fullName>
    </recommendedName>
</protein>
<comment type="similarity">
    <text evidence="3 11">Belongs to the cytochrome P450 family.</text>
</comment>
<gene>
    <name evidence="12" type="ORF">IFM89_034769</name>
</gene>
<keyword evidence="13" id="KW-1185">Reference proteome</keyword>
<evidence type="ECO:0000256" key="11">
    <source>
        <dbReference type="RuleBase" id="RU000461"/>
    </source>
</evidence>
<dbReference type="InterPro" id="IPR002401">
    <property type="entry name" value="Cyt_P450_E_grp-I"/>
</dbReference>
<dbReference type="PROSITE" id="PS00086">
    <property type="entry name" value="CYTOCHROME_P450"/>
    <property type="match status" value="1"/>
</dbReference>
<proteinExistence type="inferred from homology"/>
<keyword evidence="6 11" id="KW-0560">Oxidoreductase</keyword>
<dbReference type="PRINTS" id="PR00463">
    <property type="entry name" value="EP450I"/>
</dbReference>
<dbReference type="SUPFAM" id="SSF48264">
    <property type="entry name" value="Cytochrome P450"/>
    <property type="match status" value="1"/>
</dbReference>
<evidence type="ECO:0000256" key="7">
    <source>
        <dbReference type="ARBA" id="ARBA00023004"/>
    </source>
</evidence>
<dbReference type="AlphaFoldDB" id="A0A835H8T4"/>
<dbReference type="Proteomes" id="UP000631114">
    <property type="component" value="Unassembled WGS sequence"/>
</dbReference>
<evidence type="ECO:0000256" key="1">
    <source>
        <dbReference type="ARBA" id="ARBA00001971"/>
    </source>
</evidence>
<dbReference type="EMBL" id="JADFTS010000008">
    <property type="protein sequence ID" value="KAF9594786.1"/>
    <property type="molecule type" value="Genomic_DNA"/>
</dbReference>
<evidence type="ECO:0000313" key="13">
    <source>
        <dbReference type="Proteomes" id="UP000631114"/>
    </source>
</evidence>
<reference evidence="12 13" key="1">
    <citation type="submission" date="2020-10" db="EMBL/GenBank/DDBJ databases">
        <title>The Coptis chinensis genome and diversification of protoberbering-type alkaloids.</title>
        <authorList>
            <person name="Wang B."/>
            <person name="Shu S."/>
            <person name="Song C."/>
            <person name="Liu Y."/>
        </authorList>
    </citation>
    <scope>NUCLEOTIDE SEQUENCE [LARGE SCALE GENOMIC DNA]</scope>
    <source>
        <strain evidence="12">HL-2020</strain>
        <tissue evidence="12">Leaf</tissue>
    </source>
</reference>
<keyword evidence="4 10" id="KW-0349">Heme</keyword>
<comment type="subcellular location">
    <subcellularLocation>
        <location evidence="2">Membrane</location>
    </subcellularLocation>
</comment>
<comment type="cofactor">
    <cofactor evidence="1 10">
        <name>heme</name>
        <dbReference type="ChEBI" id="CHEBI:30413"/>
    </cofactor>
</comment>
<evidence type="ECO:0000256" key="10">
    <source>
        <dbReference type="PIRSR" id="PIRSR602401-1"/>
    </source>
</evidence>
<dbReference type="GO" id="GO:0044550">
    <property type="term" value="P:secondary metabolite biosynthetic process"/>
    <property type="evidence" value="ECO:0007669"/>
    <property type="project" value="UniProtKB-ARBA"/>
</dbReference>
<evidence type="ECO:0000256" key="5">
    <source>
        <dbReference type="ARBA" id="ARBA00022723"/>
    </source>
</evidence>
<evidence type="ECO:0000256" key="8">
    <source>
        <dbReference type="ARBA" id="ARBA00023033"/>
    </source>
</evidence>
<organism evidence="12 13">
    <name type="scientific">Coptis chinensis</name>
    <dbReference type="NCBI Taxonomy" id="261450"/>
    <lineage>
        <taxon>Eukaryota</taxon>
        <taxon>Viridiplantae</taxon>
        <taxon>Streptophyta</taxon>
        <taxon>Embryophyta</taxon>
        <taxon>Tracheophyta</taxon>
        <taxon>Spermatophyta</taxon>
        <taxon>Magnoliopsida</taxon>
        <taxon>Ranunculales</taxon>
        <taxon>Ranunculaceae</taxon>
        <taxon>Coptidoideae</taxon>
        <taxon>Coptis</taxon>
    </lineage>
</organism>
<evidence type="ECO:0000256" key="9">
    <source>
        <dbReference type="ARBA" id="ARBA00023136"/>
    </source>
</evidence>
<feature type="binding site" description="axial binding residue" evidence="10">
    <location>
        <position position="445"/>
    </location>
    <ligand>
        <name>heme</name>
        <dbReference type="ChEBI" id="CHEBI:30413"/>
    </ligand>
    <ligandPart>
        <name>Fe</name>
        <dbReference type="ChEBI" id="CHEBI:18248"/>
    </ligandPart>
</feature>
<dbReference type="PANTHER" id="PTHR47943:SF9">
    <property type="entry name" value="CYTOCHROME P450"/>
    <property type="match status" value="1"/>
</dbReference>
<name>A0A835H8T4_9MAGN</name>
<dbReference type="Pfam" id="PF00067">
    <property type="entry name" value="p450"/>
    <property type="match status" value="1"/>
</dbReference>
<keyword evidence="8 11" id="KW-0503">Monooxygenase</keyword>
<dbReference type="GO" id="GO:0004497">
    <property type="term" value="F:monooxygenase activity"/>
    <property type="evidence" value="ECO:0007669"/>
    <property type="project" value="UniProtKB-KW"/>
</dbReference>
<keyword evidence="7 10" id="KW-0408">Iron</keyword>
<evidence type="ECO:0000256" key="4">
    <source>
        <dbReference type="ARBA" id="ARBA00022617"/>
    </source>
</evidence>
<evidence type="ECO:0000256" key="3">
    <source>
        <dbReference type="ARBA" id="ARBA00010617"/>
    </source>
</evidence>
<dbReference type="CDD" id="cd11072">
    <property type="entry name" value="CYP71-like"/>
    <property type="match status" value="1"/>
</dbReference>
<keyword evidence="5 10" id="KW-0479">Metal-binding</keyword>
<dbReference type="Gene3D" id="1.10.630.10">
    <property type="entry name" value="Cytochrome P450"/>
    <property type="match status" value="1"/>
</dbReference>
<dbReference type="GO" id="GO:0016705">
    <property type="term" value="F:oxidoreductase activity, acting on paired donors, with incorporation or reduction of molecular oxygen"/>
    <property type="evidence" value="ECO:0007669"/>
    <property type="project" value="InterPro"/>
</dbReference>
<sequence>MYQIMGSEIAALLFAFLAGLWSLSYIFSSLRAKKNGSLGLPPGPLGLPLLGHLHMLGDLPHHSLHKLAKKYGPIVSIRLGLVPAIVVSSPEWAELILKIHDSVFASRPKIQAAECMSYGQKNLAFAEYGPYWRNIRKLCTLELLSNSKVELFRPMRSEELVNFVEKIKVAAKSRSVIDVSSKVESLIEDMTYRMIFGFKDDKFNLKSSLQEGMSIAGAFNLADFFPYLRAFDLQGFGRRMKAINMVLDGFLEKIIDEHVQDAKKLHGTHRDFIDVMLSLMESNNARELHLGRDHIKAIMLDMLAATMDTSSTAIEWVIAELLKNPRVMKLVQEELQIVVSLDRIVEEADLIKLDYLKMVIKESMRLHPVAPLLIPHESIEDITIKGYFIPKKSRVLVNTWAIGRDPNVWSSNAEEFCPERFIGTNIDFQGQDFCFLPFGSGRRKCPGMQLGSTVVELVLAQLVHCFNLELPDGMSPDDLDMTEKFGLTLPRANHLMAVPTYRLIDDQRMSVGRSTMQSLCFG</sequence>
<dbReference type="PRINTS" id="PR00385">
    <property type="entry name" value="P450"/>
</dbReference>
<dbReference type="FunFam" id="1.10.630.10:FF:000011">
    <property type="entry name" value="Cytochrome P450 83B1"/>
    <property type="match status" value="1"/>
</dbReference>
<dbReference type="GO" id="GO:0016020">
    <property type="term" value="C:membrane"/>
    <property type="evidence" value="ECO:0007669"/>
    <property type="project" value="UniProtKB-SubCell"/>
</dbReference>
<keyword evidence="9" id="KW-0472">Membrane</keyword>
<evidence type="ECO:0008006" key="14">
    <source>
        <dbReference type="Google" id="ProtNLM"/>
    </source>
</evidence>
<dbReference type="InterPro" id="IPR036396">
    <property type="entry name" value="Cyt_P450_sf"/>
</dbReference>
<evidence type="ECO:0000313" key="12">
    <source>
        <dbReference type="EMBL" id="KAF9594786.1"/>
    </source>
</evidence>
<evidence type="ECO:0000256" key="2">
    <source>
        <dbReference type="ARBA" id="ARBA00004370"/>
    </source>
</evidence>
<dbReference type="InterPro" id="IPR017972">
    <property type="entry name" value="Cyt_P450_CS"/>
</dbReference>
<dbReference type="GO" id="GO:0020037">
    <property type="term" value="F:heme binding"/>
    <property type="evidence" value="ECO:0007669"/>
    <property type="project" value="InterPro"/>
</dbReference>
<accession>A0A835H8T4</accession>
<dbReference type="OrthoDB" id="2789670at2759"/>
<dbReference type="PANTHER" id="PTHR47943">
    <property type="entry name" value="CYTOCHROME P450 93A3-LIKE"/>
    <property type="match status" value="1"/>
</dbReference>
<comment type="caution">
    <text evidence="12">The sequence shown here is derived from an EMBL/GenBank/DDBJ whole genome shotgun (WGS) entry which is preliminary data.</text>
</comment>